<accession>A0A443SFJ8</accession>
<keyword evidence="9 11" id="KW-0139">CF(1)</keyword>
<dbReference type="CDD" id="cd12151">
    <property type="entry name" value="F1-ATPase_gamma"/>
    <property type="match status" value="1"/>
</dbReference>
<dbReference type="InterPro" id="IPR035968">
    <property type="entry name" value="ATP_synth_F1_ATPase_gsu"/>
</dbReference>
<proteinExistence type="inferred from homology"/>
<name>A0A443SFJ8_9ACAR</name>
<keyword evidence="6 11" id="KW-0406">Ion transport</keyword>
<keyword evidence="8" id="KW-0472">Membrane</keyword>
<keyword evidence="4 11" id="KW-0375">Hydrogen ion transport</keyword>
<evidence type="ECO:0000256" key="10">
    <source>
        <dbReference type="ARBA" id="ARBA00023310"/>
    </source>
</evidence>
<evidence type="ECO:0000313" key="12">
    <source>
        <dbReference type="EMBL" id="RWS26299.1"/>
    </source>
</evidence>
<keyword evidence="7" id="KW-0496">Mitochondrion</keyword>
<evidence type="ECO:0000256" key="11">
    <source>
        <dbReference type="RuleBase" id="RU004001"/>
    </source>
</evidence>
<gene>
    <name evidence="12" type="ORF">B4U80_06323</name>
</gene>
<dbReference type="FunFam" id="1.10.287.80:FF:000007">
    <property type="entry name" value="ATP synthase gamma chain"/>
    <property type="match status" value="1"/>
</dbReference>
<evidence type="ECO:0000256" key="6">
    <source>
        <dbReference type="ARBA" id="ARBA00023065"/>
    </source>
</evidence>
<dbReference type="VEuPathDB" id="VectorBase:LDEU005741"/>
<dbReference type="Gene3D" id="1.10.287.80">
    <property type="entry name" value="ATP synthase, gamma subunit, helix hairpin domain"/>
    <property type="match status" value="1"/>
</dbReference>
<dbReference type="PIRSF" id="PIRSF039089">
    <property type="entry name" value="ATP_synthase_gamma"/>
    <property type="match status" value="1"/>
</dbReference>
<dbReference type="STRING" id="299467.A0A443SFJ8"/>
<evidence type="ECO:0000256" key="8">
    <source>
        <dbReference type="ARBA" id="ARBA00023136"/>
    </source>
</evidence>
<comment type="subcellular location">
    <subcellularLocation>
        <location evidence="1">Mitochondrion inner membrane</location>
        <topology evidence="1">Peripheral membrane protein</topology>
    </subcellularLocation>
</comment>
<sequence length="295" mass="32270">MNIAARVAILQNALPNVGSQVRGMATLKDIRVRLKSVKNIQKITQSMKMVSAAKYARAERDLKTARNYGEGAQSFYERSEMKPETPNPGTLVVALTSDRGLCGAVHSSVAKKIRALMANDPNAANIKIVTIGDKAKAMLAKQFPNNILLMFNDFGKKPPTFGDAVMVANSIIESGHEFNEGIIIFNKFKSVVSYNTTEIPVFSLDAITNAPKIALYDSLDSDVLRSYQEYSLASLVFYAMKENACSEQSSRMSAMDNASKNAGEMIQKLTLSFNRTRQAVITRELIEIISGAAAL</sequence>
<dbReference type="FunFam" id="3.40.1380.10:FF:000003">
    <property type="entry name" value="ATP synthase subunit gamma"/>
    <property type="match status" value="1"/>
</dbReference>
<dbReference type="SUPFAM" id="SSF52943">
    <property type="entry name" value="ATP synthase (F1-ATPase), gamma subunit"/>
    <property type="match status" value="1"/>
</dbReference>
<dbReference type="PANTHER" id="PTHR11693">
    <property type="entry name" value="ATP SYNTHASE GAMMA CHAIN"/>
    <property type="match status" value="1"/>
</dbReference>
<dbReference type="PANTHER" id="PTHR11693:SF22">
    <property type="entry name" value="ATP SYNTHASE SUBUNIT GAMMA, MITOCHONDRIAL"/>
    <property type="match status" value="1"/>
</dbReference>
<dbReference type="Proteomes" id="UP000288716">
    <property type="component" value="Unassembled WGS sequence"/>
</dbReference>
<dbReference type="OrthoDB" id="239812at2759"/>
<comment type="similarity">
    <text evidence="2 11">Belongs to the ATPase gamma chain family.</text>
</comment>
<dbReference type="Pfam" id="PF00231">
    <property type="entry name" value="ATP-synt"/>
    <property type="match status" value="1"/>
</dbReference>
<keyword evidence="5" id="KW-0999">Mitochondrion inner membrane</keyword>
<dbReference type="EMBL" id="NCKV01002886">
    <property type="protein sequence ID" value="RWS26299.1"/>
    <property type="molecule type" value="Genomic_DNA"/>
</dbReference>
<dbReference type="PROSITE" id="PS00153">
    <property type="entry name" value="ATPASE_GAMMA"/>
    <property type="match status" value="1"/>
</dbReference>
<dbReference type="InterPro" id="IPR000131">
    <property type="entry name" value="ATP_synth_F1_gsu"/>
</dbReference>
<keyword evidence="13" id="KW-1185">Reference proteome</keyword>
<dbReference type="Gene3D" id="3.40.1380.10">
    <property type="match status" value="1"/>
</dbReference>
<dbReference type="PRINTS" id="PR00126">
    <property type="entry name" value="ATPASEGAMMA"/>
</dbReference>
<evidence type="ECO:0000256" key="3">
    <source>
        <dbReference type="ARBA" id="ARBA00022448"/>
    </source>
</evidence>
<organism evidence="12 13">
    <name type="scientific">Leptotrombidium deliense</name>
    <dbReference type="NCBI Taxonomy" id="299467"/>
    <lineage>
        <taxon>Eukaryota</taxon>
        <taxon>Metazoa</taxon>
        <taxon>Ecdysozoa</taxon>
        <taxon>Arthropoda</taxon>
        <taxon>Chelicerata</taxon>
        <taxon>Arachnida</taxon>
        <taxon>Acari</taxon>
        <taxon>Acariformes</taxon>
        <taxon>Trombidiformes</taxon>
        <taxon>Prostigmata</taxon>
        <taxon>Anystina</taxon>
        <taxon>Parasitengona</taxon>
        <taxon>Trombiculoidea</taxon>
        <taxon>Trombiculidae</taxon>
        <taxon>Leptotrombidium</taxon>
    </lineage>
</organism>
<evidence type="ECO:0000256" key="5">
    <source>
        <dbReference type="ARBA" id="ARBA00022792"/>
    </source>
</evidence>
<comment type="caution">
    <text evidence="12">The sequence shown here is derived from an EMBL/GenBank/DDBJ whole genome shotgun (WGS) entry which is preliminary data.</text>
</comment>
<dbReference type="NCBIfam" id="TIGR01146">
    <property type="entry name" value="ATPsyn_F1gamma"/>
    <property type="match status" value="1"/>
</dbReference>
<dbReference type="GO" id="GO:0046933">
    <property type="term" value="F:proton-transporting ATP synthase activity, rotational mechanism"/>
    <property type="evidence" value="ECO:0007669"/>
    <property type="project" value="InterPro"/>
</dbReference>
<evidence type="ECO:0000256" key="4">
    <source>
        <dbReference type="ARBA" id="ARBA00022781"/>
    </source>
</evidence>
<dbReference type="AlphaFoldDB" id="A0A443SFJ8"/>
<dbReference type="GO" id="GO:0045259">
    <property type="term" value="C:proton-transporting ATP synthase complex"/>
    <property type="evidence" value="ECO:0007669"/>
    <property type="project" value="UniProtKB-KW"/>
</dbReference>
<dbReference type="GO" id="GO:0005743">
    <property type="term" value="C:mitochondrial inner membrane"/>
    <property type="evidence" value="ECO:0007669"/>
    <property type="project" value="UniProtKB-SubCell"/>
</dbReference>
<keyword evidence="3 11" id="KW-0813">Transport</keyword>
<reference evidence="12 13" key="1">
    <citation type="journal article" date="2018" name="Gigascience">
        <title>Genomes of trombidid mites reveal novel predicted allergens and laterally-transferred genes associated with secondary metabolism.</title>
        <authorList>
            <person name="Dong X."/>
            <person name="Chaisiri K."/>
            <person name="Xia D."/>
            <person name="Armstrong S.D."/>
            <person name="Fang Y."/>
            <person name="Donnelly M.J."/>
            <person name="Kadowaki T."/>
            <person name="McGarry J.W."/>
            <person name="Darby A.C."/>
            <person name="Makepeace B.L."/>
        </authorList>
    </citation>
    <scope>NUCLEOTIDE SEQUENCE [LARGE SCALE GENOMIC DNA]</scope>
    <source>
        <strain evidence="12">UoL-UT</strain>
    </source>
</reference>
<evidence type="ECO:0000313" key="13">
    <source>
        <dbReference type="Proteomes" id="UP000288716"/>
    </source>
</evidence>
<evidence type="ECO:0000256" key="2">
    <source>
        <dbReference type="ARBA" id="ARBA00007681"/>
    </source>
</evidence>
<evidence type="ECO:0000256" key="1">
    <source>
        <dbReference type="ARBA" id="ARBA00004637"/>
    </source>
</evidence>
<protein>
    <recommendedName>
        <fullName evidence="11">ATP synthase subunit gamma</fullName>
    </recommendedName>
</protein>
<dbReference type="InterPro" id="IPR023632">
    <property type="entry name" value="ATP_synth_F1_gsu_CS"/>
</dbReference>
<evidence type="ECO:0000256" key="9">
    <source>
        <dbReference type="ARBA" id="ARBA00023196"/>
    </source>
</evidence>
<comment type="subunit">
    <text evidence="11">F-type ATPases have 2 components, CF(1) - the catalytic core - and CF(0) - the membrane proton channel. CF(1) and CF(0) have multiple subunits.</text>
</comment>
<evidence type="ECO:0000256" key="7">
    <source>
        <dbReference type="ARBA" id="ARBA00023128"/>
    </source>
</evidence>
<keyword evidence="10 11" id="KW-0066">ATP synthesis</keyword>